<dbReference type="InterPro" id="IPR051477">
    <property type="entry name" value="Expansin_CellWall"/>
</dbReference>
<sequence length="222" mass="23407">MLSSVVAAFVLAASVNQVAANPSRHLYAARAYAQDAHLLEDYDTYHVRYLSIGCPWKKKNDDASFKQCCHPLQKDGGSVSAACTAPAQTNTSPGEQQPTSSSSYAPAATPTSSNSGSETYTGGHGTYFYQNGVAGACGTVHNDNDNIVAVDYRRYGDLSKQSDLCGKKVLVTNTNNGKSVVCTVADACPTCDNGNSLDLSEGAFKSLASLDEGLIPIEYTIL</sequence>
<dbReference type="Pfam" id="PF03330">
    <property type="entry name" value="DPBB_1"/>
    <property type="match status" value="1"/>
</dbReference>
<evidence type="ECO:0000259" key="4">
    <source>
        <dbReference type="Pfam" id="PF03330"/>
    </source>
</evidence>
<feature type="compositionally biased region" description="Polar residues" evidence="2">
    <location>
        <begin position="86"/>
        <end position="97"/>
    </location>
</feature>
<dbReference type="InterPro" id="IPR036908">
    <property type="entry name" value="RlpA-like_sf"/>
</dbReference>
<dbReference type="AlphaFoldDB" id="A0A0B7FN88"/>
<dbReference type="PANTHER" id="PTHR31836">
    <property type="match status" value="1"/>
</dbReference>
<feature type="domain" description="RlpA-like protein double-psi beta-barrel" evidence="4">
    <location>
        <begin position="153"/>
        <end position="219"/>
    </location>
</feature>
<reference evidence="5 6" key="1">
    <citation type="submission" date="2014-11" db="EMBL/GenBank/DDBJ databases">
        <authorList>
            <person name="Wibberg Daniel"/>
        </authorList>
    </citation>
    <scope>NUCLEOTIDE SEQUENCE [LARGE SCALE GENOMIC DNA]</scope>
    <source>
        <strain evidence="5">Rhizoctonia solani AG1-IB 7/3/14</strain>
    </source>
</reference>
<evidence type="ECO:0000313" key="6">
    <source>
        <dbReference type="Proteomes" id="UP000059188"/>
    </source>
</evidence>
<name>A0A0B7FN88_THACB</name>
<keyword evidence="1 3" id="KW-0732">Signal</keyword>
<dbReference type="STRING" id="1108050.A0A0B7FN88"/>
<proteinExistence type="predicted"/>
<protein>
    <submittedName>
        <fullName evidence="5">Expansin family protein</fullName>
    </submittedName>
</protein>
<dbReference type="Proteomes" id="UP000059188">
    <property type="component" value="Unassembled WGS sequence"/>
</dbReference>
<organism evidence="5 6">
    <name type="scientific">Thanatephorus cucumeris (strain AG1-IB / isolate 7/3/14)</name>
    <name type="common">Lettuce bottom rot fungus</name>
    <name type="synonym">Rhizoctonia solani</name>
    <dbReference type="NCBI Taxonomy" id="1108050"/>
    <lineage>
        <taxon>Eukaryota</taxon>
        <taxon>Fungi</taxon>
        <taxon>Dikarya</taxon>
        <taxon>Basidiomycota</taxon>
        <taxon>Agaricomycotina</taxon>
        <taxon>Agaricomycetes</taxon>
        <taxon>Cantharellales</taxon>
        <taxon>Ceratobasidiaceae</taxon>
        <taxon>Rhizoctonia</taxon>
        <taxon>Rhizoctonia solani AG-1</taxon>
    </lineage>
</organism>
<feature type="signal peptide" evidence="3">
    <location>
        <begin position="1"/>
        <end position="20"/>
    </location>
</feature>
<evidence type="ECO:0000313" key="5">
    <source>
        <dbReference type="EMBL" id="CEL58399.1"/>
    </source>
</evidence>
<feature type="chain" id="PRO_5002114346" evidence="3">
    <location>
        <begin position="21"/>
        <end position="222"/>
    </location>
</feature>
<dbReference type="EMBL" id="LN679129">
    <property type="protein sequence ID" value="CEL58399.1"/>
    <property type="molecule type" value="Genomic_DNA"/>
</dbReference>
<dbReference type="CDD" id="cd22191">
    <property type="entry name" value="DPBB_RlpA_EXP_N-like"/>
    <property type="match status" value="1"/>
</dbReference>
<gene>
    <name evidence="5" type="ORF">RSOLAG1IB_08506</name>
</gene>
<dbReference type="PANTHER" id="PTHR31836:SF24">
    <property type="entry name" value="RLPA-LIKE PROTEIN DOUBLE-PSI BETA-BARREL DOMAIN-CONTAINING PROTEIN"/>
    <property type="match status" value="1"/>
</dbReference>
<feature type="region of interest" description="Disordered" evidence="2">
    <location>
        <begin position="84"/>
        <end position="118"/>
    </location>
</feature>
<dbReference type="OrthoDB" id="623670at2759"/>
<evidence type="ECO:0000256" key="3">
    <source>
        <dbReference type="SAM" id="SignalP"/>
    </source>
</evidence>
<evidence type="ECO:0000256" key="2">
    <source>
        <dbReference type="SAM" id="MobiDB-lite"/>
    </source>
</evidence>
<dbReference type="SUPFAM" id="SSF50685">
    <property type="entry name" value="Barwin-like endoglucanases"/>
    <property type="match status" value="1"/>
</dbReference>
<dbReference type="Gene3D" id="2.40.40.10">
    <property type="entry name" value="RlpA-like domain"/>
    <property type="match status" value="1"/>
</dbReference>
<accession>A0A0B7FN88</accession>
<feature type="compositionally biased region" description="Low complexity" evidence="2">
    <location>
        <begin position="98"/>
        <end position="117"/>
    </location>
</feature>
<keyword evidence="6" id="KW-1185">Reference proteome</keyword>
<dbReference type="InterPro" id="IPR009009">
    <property type="entry name" value="RlpA-like_DPBB"/>
</dbReference>
<evidence type="ECO:0000256" key="1">
    <source>
        <dbReference type="ARBA" id="ARBA00022729"/>
    </source>
</evidence>